<proteinExistence type="predicted"/>
<comment type="caution">
    <text evidence="1">The sequence shown here is derived from an EMBL/GenBank/DDBJ whole genome shotgun (WGS) entry which is preliminary data.</text>
</comment>
<protein>
    <submittedName>
        <fullName evidence="1">10058_t:CDS:1</fullName>
    </submittedName>
</protein>
<name>A0A9N9NUR7_9GLOM</name>
<feature type="non-terminal residue" evidence="1">
    <location>
        <position position="1"/>
    </location>
</feature>
<organism evidence="1 2">
    <name type="scientific">Acaulospora morrowiae</name>
    <dbReference type="NCBI Taxonomy" id="94023"/>
    <lineage>
        <taxon>Eukaryota</taxon>
        <taxon>Fungi</taxon>
        <taxon>Fungi incertae sedis</taxon>
        <taxon>Mucoromycota</taxon>
        <taxon>Glomeromycotina</taxon>
        <taxon>Glomeromycetes</taxon>
        <taxon>Diversisporales</taxon>
        <taxon>Acaulosporaceae</taxon>
        <taxon>Acaulospora</taxon>
    </lineage>
</organism>
<dbReference type="Gene3D" id="3.80.10.10">
    <property type="entry name" value="Ribonuclease Inhibitor"/>
    <property type="match status" value="1"/>
</dbReference>
<dbReference type="OrthoDB" id="2380877at2759"/>
<evidence type="ECO:0000313" key="1">
    <source>
        <dbReference type="EMBL" id="CAG8758955.1"/>
    </source>
</evidence>
<sequence>NVGTWSKQNPLYPCILVNRIWCHTAIPLLWKDPFFNHPRADNATLLVDVYISGFSPEEFHALNIRPRNLYSKGLIFNYVKYLRRINITKIHDAVCFWLESKSELSTDVPIFQSLYRHFVSSAQNIEYIEFGPGSDSAINENIFILPSAQFNLCNLENFLCYGEPINNLYSTIAKVSTRIKNLRVSLVDGYPIFSTTLNDLSNLLRSQKKLERITLDNQTSCFCCSQDLSSALDMTNVLISLESQTSTLSYIYLGSIDFHNLFPFRQLAKCENLQELIITRCWNFGSSNYDLMDPTSFARLSAIELIFSEIPDLLAKTFFVQAGKSLRKIRIRQAPYGMFTETLKCFAENNPNITYLSASINPEEIFVLNKFLNTCQKLKHLELWDKNTPEERQFGELRYLMRLVETINVDEFLPQI</sequence>
<keyword evidence="2" id="KW-1185">Reference proteome</keyword>
<gene>
    <name evidence="1" type="ORF">AMORRO_LOCUS15787</name>
</gene>
<dbReference type="Proteomes" id="UP000789342">
    <property type="component" value="Unassembled WGS sequence"/>
</dbReference>
<reference evidence="1" key="1">
    <citation type="submission" date="2021-06" db="EMBL/GenBank/DDBJ databases">
        <authorList>
            <person name="Kallberg Y."/>
            <person name="Tangrot J."/>
            <person name="Rosling A."/>
        </authorList>
    </citation>
    <scope>NUCLEOTIDE SEQUENCE</scope>
    <source>
        <strain evidence="1">CL551</strain>
    </source>
</reference>
<feature type="non-terminal residue" evidence="1">
    <location>
        <position position="416"/>
    </location>
</feature>
<dbReference type="AlphaFoldDB" id="A0A9N9NUR7"/>
<accession>A0A9N9NUR7</accession>
<evidence type="ECO:0000313" key="2">
    <source>
        <dbReference type="Proteomes" id="UP000789342"/>
    </source>
</evidence>
<dbReference type="SUPFAM" id="SSF52047">
    <property type="entry name" value="RNI-like"/>
    <property type="match status" value="1"/>
</dbReference>
<dbReference type="EMBL" id="CAJVPV010039718">
    <property type="protein sequence ID" value="CAG8758955.1"/>
    <property type="molecule type" value="Genomic_DNA"/>
</dbReference>
<dbReference type="InterPro" id="IPR032675">
    <property type="entry name" value="LRR_dom_sf"/>
</dbReference>